<evidence type="ECO:0000256" key="1">
    <source>
        <dbReference type="ARBA" id="ARBA00003937"/>
    </source>
</evidence>
<keyword evidence="13" id="KW-0460">Magnesium</keyword>
<feature type="binding site" evidence="12">
    <location>
        <position position="119"/>
    </location>
    <ligand>
        <name>CoA</name>
        <dbReference type="ChEBI" id="CHEBI:57287"/>
    </ligand>
</feature>
<feature type="binding site" evidence="12">
    <location>
        <position position="171"/>
    </location>
    <ligand>
        <name>CoA</name>
        <dbReference type="ChEBI" id="CHEBI:57287"/>
    </ligand>
</feature>
<dbReference type="Pfam" id="PF01648">
    <property type="entry name" value="ACPS"/>
    <property type="match status" value="1"/>
</dbReference>
<evidence type="ECO:0000259" key="14">
    <source>
        <dbReference type="Pfam" id="PF01648"/>
    </source>
</evidence>
<dbReference type="GO" id="GO:0009366">
    <property type="term" value="C:enterobactin synthetase complex"/>
    <property type="evidence" value="ECO:0007669"/>
    <property type="project" value="InterPro"/>
</dbReference>
<dbReference type="PROSITE" id="PS51257">
    <property type="entry name" value="PROKAR_LIPOPROTEIN"/>
    <property type="match status" value="1"/>
</dbReference>
<dbReference type="GO" id="GO:0000287">
    <property type="term" value="F:magnesium ion binding"/>
    <property type="evidence" value="ECO:0007669"/>
    <property type="project" value="InterPro"/>
</dbReference>
<keyword evidence="13" id="KW-0479">Metal-binding</keyword>
<comment type="catalytic activity">
    <reaction evidence="10">
        <text>apo-[aryl-carrier protein] + CoA = holo-[aryl-carrier protein] + adenosine 3',5'-bisphosphate + H(+)</text>
        <dbReference type="Rhea" id="RHEA:48404"/>
        <dbReference type="Rhea" id="RHEA-COMP:15903"/>
        <dbReference type="Rhea" id="RHEA-COMP:17557"/>
        <dbReference type="ChEBI" id="CHEBI:15378"/>
        <dbReference type="ChEBI" id="CHEBI:29999"/>
        <dbReference type="ChEBI" id="CHEBI:57287"/>
        <dbReference type="ChEBI" id="CHEBI:58343"/>
        <dbReference type="ChEBI" id="CHEBI:64479"/>
    </reaction>
</comment>
<feature type="binding site" evidence="12">
    <location>
        <position position="53"/>
    </location>
    <ligand>
        <name>CoA</name>
        <dbReference type="ChEBI" id="CHEBI:57287"/>
    </ligand>
</feature>
<comment type="cofactor">
    <cofactor evidence="13">
        <name>Mg(2+)</name>
        <dbReference type="ChEBI" id="CHEBI:18420"/>
    </cofactor>
</comment>
<evidence type="ECO:0000256" key="2">
    <source>
        <dbReference type="ARBA" id="ARBA00004993"/>
    </source>
</evidence>
<evidence type="ECO:0000256" key="9">
    <source>
        <dbReference type="ARBA" id="ARBA00031996"/>
    </source>
</evidence>
<comment type="function">
    <text evidence="1">Involved in the biosynthesis of the siderophore enterobactin (enterochelin), which is a macrocyclic trimeric lactone of N-(2,3-dihydroxybenzoyl)-serine. The serine trilactone serves as a scaffolding for the three catechol functionalities that provide hexadentate coordination for the tightly ligated iron(2+) atoms. Plays an essential role in the assembly of the enterobactin by catalyzing the transfer of the 4'-phosphopantetheine (Ppant) moiety from coenzyme A to the apo-domains of both EntB (ArCP domain) and EntF (PCP domain) to yield their holo-forms which make them competent for the activation of 2,3-dihydroxybenzoate (DHB) and L-serine, respectively.</text>
</comment>
<feature type="binding site" evidence="12">
    <location>
        <position position="157"/>
    </location>
    <ligand>
        <name>CoA</name>
        <dbReference type="ChEBI" id="CHEBI:57287"/>
    </ligand>
</feature>
<feature type="binding site" evidence="13">
    <location>
        <position position="119"/>
    </location>
    <ligand>
        <name>Mg(2+)</name>
        <dbReference type="ChEBI" id="CHEBI:18420"/>
    </ligand>
</feature>
<evidence type="ECO:0000256" key="7">
    <source>
        <dbReference type="ARBA" id="ARBA00023191"/>
    </source>
</evidence>
<dbReference type="GO" id="GO:0009239">
    <property type="term" value="P:enterobactin biosynthetic process"/>
    <property type="evidence" value="ECO:0007669"/>
    <property type="project" value="UniProtKB-UniPathway"/>
</dbReference>
<comment type="catalytic activity">
    <reaction evidence="11">
        <text>apo-[peptidyl-carrier protein] + CoA = holo-[peptidyl-carrier protein] + adenosine 3',5'-bisphosphate + H(+)</text>
        <dbReference type="Rhea" id="RHEA:46228"/>
        <dbReference type="Rhea" id="RHEA-COMP:11479"/>
        <dbReference type="Rhea" id="RHEA-COMP:11480"/>
        <dbReference type="ChEBI" id="CHEBI:15378"/>
        <dbReference type="ChEBI" id="CHEBI:29999"/>
        <dbReference type="ChEBI" id="CHEBI:57287"/>
        <dbReference type="ChEBI" id="CHEBI:58343"/>
        <dbReference type="ChEBI" id="CHEBI:64479"/>
    </reaction>
</comment>
<evidence type="ECO:0000313" key="16">
    <source>
        <dbReference type="EMBL" id="SPL63778.1"/>
    </source>
</evidence>
<dbReference type="UniPathway" id="UPA00017"/>
<proteinExistence type="inferred from homology"/>
<evidence type="ECO:0000256" key="8">
    <source>
        <dbReference type="ARBA" id="ARBA00029894"/>
    </source>
</evidence>
<dbReference type="InterPro" id="IPR037143">
    <property type="entry name" value="4-PPantetheinyl_Trfase_dom_sf"/>
</dbReference>
<feature type="binding site" evidence="12">
    <location>
        <position position="61"/>
    </location>
    <ligand>
        <name>CoA</name>
        <dbReference type="ChEBI" id="CHEBI:57287"/>
    </ligand>
</feature>
<dbReference type="GO" id="GO:0005886">
    <property type="term" value="C:plasma membrane"/>
    <property type="evidence" value="ECO:0007669"/>
    <property type="project" value="TreeGrafter"/>
</dbReference>
<accession>A0A2P9HI58</accession>
<dbReference type="AlphaFoldDB" id="A0A2P9HI58"/>
<dbReference type="Gene3D" id="3.90.470.20">
    <property type="entry name" value="4'-phosphopantetheinyl transferase domain"/>
    <property type="match status" value="1"/>
</dbReference>
<dbReference type="InterPro" id="IPR003542">
    <property type="entry name" value="Enbac_synth_compD-like"/>
</dbReference>
<comment type="pathway">
    <text evidence="2">Siderophore biosynthesis; enterobactin biosynthesis.</text>
</comment>
<evidence type="ECO:0000256" key="5">
    <source>
        <dbReference type="ARBA" id="ARBA00019087"/>
    </source>
</evidence>
<comment type="subunit">
    <text evidence="4">EntB, EntD, EntE, and EntF form a multienzyme complex called enterobactin synthase.</text>
</comment>
<dbReference type="GO" id="GO:0008897">
    <property type="term" value="F:holo-[acyl-carrier-protein] synthase activity"/>
    <property type="evidence" value="ECO:0007669"/>
    <property type="project" value="InterPro"/>
</dbReference>
<protein>
    <recommendedName>
        <fullName evidence="5">Enterobactin synthase component D</fullName>
    </recommendedName>
    <alternativeName>
        <fullName evidence="8">4'-phosphopantetheinyl transferase EntD</fullName>
    </alternativeName>
    <alternativeName>
        <fullName evidence="9">Enterochelin synthase D</fullName>
    </alternativeName>
</protein>
<dbReference type="EMBL" id="OOFM01000004">
    <property type="protein sequence ID" value="SPL63778.1"/>
    <property type="molecule type" value="Genomic_DNA"/>
</dbReference>
<dbReference type="RefSeq" id="WP_109367652.1">
    <property type="nucleotide sequence ID" value="NZ_OOFM01000004.1"/>
</dbReference>
<feature type="binding site" evidence="13">
    <location>
        <position position="121"/>
    </location>
    <ligand>
        <name>Mg(2+)</name>
        <dbReference type="ChEBI" id="CHEBI:18420"/>
    </ligand>
</feature>
<evidence type="ECO:0000256" key="4">
    <source>
        <dbReference type="ARBA" id="ARBA00011503"/>
    </source>
</evidence>
<sequence length="209" mass="22350">MARFDPLEIALNQAMQAVATAGISTACRVIRDGDETRLLADENATLPTRNPVRRRASGAARLAARELLIKHGRGGFAILRGSSGEPIWPSGIVGSLAHDDDMAVAAVASSADFLSVGIDVEPAIALPEDIAALVKQPGDRLPEGAADADRILFCAKEAVYKAVYPLDRVVLNYDDIIVDLQQGYAHTTTGRTVRVVFCRAPKIIMLAYL</sequence>
<dbReference type="InterPro" id="IPR041354">
    <property type="entry name" value="4PPT_N"/>
</dbReference>
<evidence type="ECO:0000256" key="13">
    <source>
        <dbReference type="PIRSR" id="PIRSR603542-2"/>
    </source>
</evidence>
<dbReference type="PANTHER" id="PTHR38096">
    <property type="entry name" value="ENTEROBACTIN SYNTHASE COMPONENT D"/>
    <property type="match status" value="1"/>
</dbReference>
<dbReference type="Proteomes" id="UP000246073">
    <property type="component" value="Unassembled WGS sequence"/>
</dbReference>
<feature type="domain" description="4'-phosphopantetheinyl transferase N-terminal" evidence="15">
    <location>
        <begin position="50"/>
        <end position="108"/>
    </location>
</feature>
<evidence type="ECO:0000256" key="11">
    <source>
        <dbReference type="ARBA" id="ARBA00049191"/>
    </source>
</evidence>
<keyword evidence="7" id="KW-0259">Enterobactin biosynthesis</keyword>
<dbReference type="Pfam" id="PF17837">
    <property type="entry name" value="4PPT_N"/>
    <property type="match status" value="1"/>
</dbReference>
<evidence type="ECO:0000256" key="6">
    <source>
        <dbReference type="ARBA" id="ARBA00022679"/>
    </source>
</evidence>
<evidence type="ECO:0000256" key="3">
    <source>
        <dbReference type="ARBA" id="ARBA00008342"/>
    </source>
</evidence>
<name>A0A2P9HI58_9HYPH</name>
<evidence type="ECO:0000256" key="12">
    <source>
        <dbReference type="PIRSR" id="PIRSR603542-1"/>
    </source>
</evidence>
<reference evidence="17" key="1">
    <citation type="submission" date="2017-12" db="EMBL/GenBank/DDBJ databases">
        <authorList>
            <person name="Diaz M."/>
        </authorList>
    </citation>
    <scope>NUCLEOTIDE SEQUENCE [LARGE SCALE GENOMIC DNA]</scope>
    <source>
        <strain evidence="17">FI11154</strain>
    </source>
</reference>
<feature type="domain" description="4'-phosphopantetheinyl transferase" evidence="14">
    <location>
        <begin position="115"/>
        <end position="182"/>
    </location>
</feature>
<dbReference type="InterPro" id="IPR008278">
    <property type="entry name" value="4-PPantetheinyl_Trfase_dom"/>
</dbReference>
<dbReference type="PRINTS" id="PR01399">
    <property type="entry name" value="ENTSNTHTASED"/>
</dbReference>
<dbReference type="SUPFAM" id="SSF56214">
    <property type="entry name" value="4'-phosphopantetheinyl transferase"/>
    <property type="match status" value="1"/>
</dbReference>
<organism evidence="16 17">
    <name type="scientific">Ochrobactrum soli</name>
    <dbReference type="NCBI Taxonomy" id="2448455"/>
    <lineage>
        <taxon>Bacteria</taxon>
        <taxon>Pseudomonadati</taxon>
        <taxon>Pseudomonadota</taxon>
        <taxon>Alphaproteobacteria</taxon>
        <taxon>Hyphomicrobiales</taxon>
        <taxon>Brucellaceae</taxon>
        <taxon>Brucella/Ochrobactrum group</taxon>
        <taxon>Ochrobactrum</taxon>
    </lineage>
</organism>
<evidence type="ECO:0000256" key="10">
    <source>
        <dbReference type="ARBA" id="ARBA00049176"/>
    </source>
</evidence>
<feature type="binding site" evidence="12">
    <location>
        <position position="161"/>
    </location>
    <ligand>
        <name>CoA</name>
        <dbReference type="ChEBI" id="CHEBI:57287"/>
    </ligand>
</feature>
<evidence type="ECO:0000313" key="17">
    <source>
        <dbReference type="Proteomes" id="UP000246073"/>
    </source>
</evidence>
<dbReference type="PANTHER" id="PTHR38096:SF1">
    <property type="entry name" value="ENTEROBACTIN SYNTHASE COMPONENT D"/>
    <property type="match status" value="1"/>
</dbReference>
<gene>
    <name evidence="16" type="ORF">OHAE_3710</name>
</gene>
<comment type="similarity">
    <text evidence="3">Belongs to the P-Pant transferase superfamily. EntD family.</text>
</comment>
<keyword evidence="6 16" id="KW-0808">Transferase</keyword>
<evidence type="ECO:0000259" key="15">
    <source>
        <dbReference type="Pfam" id="PF17837"/>
    </source>
</evidence>